<dbReference type="AlphaFoldDB" id="A0AAV4YA48"/>
<keyword evidence="2" id="KW-1185">Reference proteome</keyword>
<sequence length="95" mass="10877">MRNRAESFHIFGCLIDPVNLKAMKGNCIGLKALTEGEKKLCLASWHHRWPQQDMDDAPGLQWLGPSIRKMTPQREFSCFASYENILSAEKKKILT</sequence>
<name>A0AAV4YA48_CAEEX</name>
<organism evidence="1 2">
    <name type="scientific">Caerostris extrusa</name>
    <name type="common">Bark spider</name>
    <name type="synonym">Caerostris bankana</name>
    <dbReference type="NCBI Taxonomy" id="172846"/>
    <lineage>
        <taxon>Eukaryota</taxon>
        <taxon>Metazoa</taxon>
        <taxon>Ecdysozoa</taxon>
        <taxon>Arthropoda</taxon>
        <taxon>Chelicerata</taxon>
        <taxon>Arachnida</taxon>
        <taxon>Araneae</taxon>
        <taxon>Araneomorphae</taxon>
        <taxon>Entelegynae</taxon>
        <taxon>Araneoidea</taxon>
        <taxon>Araneidae</taxon>
        <taxon>Caerostris</taxon>
    </lineage>
</organism>
<comment type="caution">
    <text evidence="1">The sequence shown here is derived from an EMBL/GenBank/DDBJ whole genome shotgun (WGS) entry which is preliminary data.</text>
</comment>
<reference evidence="1 2" key="1">
    <citation type="submission" date="2021-06" db="EMBL/GenBank/DDBJ databases">
        <title>Caerostris extrusa draft genome.</title>
        <authorList>
            <person name="Kono N."/>
            <person name="Arakawa K."/>
        </authorList>
    </citation>
    <scope>NUCLEOTIDE SEQUENCE [LARGE SCALE GENOMIC DNA]</scope>
</reference>
<dbReference type="Proteomes" id="UP001054945">
    <property type="component" value="Unassembled WGS sequence"/>
</dbReference>
<dbReference type="EMBL" id="BPLR01019047">
    <property type="protein sequence ID" value="GIZ04198.1"/>
    <property type="molecule type" value="Genomic_DNA"/>
</dbReference>
<evidence type="ECO:0000313" key="2">
    <source>
        <dbReference type="Proteomes" id="UP001054945"/>
    </source>
</evidence>
<evidence type="ECO:0000313" key="1">
    <source>
        <dbReference type="EMBL" id="GIZ04198.1"/>
    </source>
</evidence>
<protein>
    <submittedName>
        <fullName evidence="1">Uncharacterized protein</fullName>
    </submittedName>
</protein>
<accession>A0AAV4YA48</accession>
<gene>
    <name evidence="1" type="ORF">CEXT_186711</name>
</gene>
<proteinExistence type="predicted"/>